<evidence type="ECO:0000256" key="5">
    <source>
        <dbReference type="ARBA" id="ARBA00022759"/>
    </source>
</evidence>
<evidence type="ECO:0000256" key="10">
    <source>
        <dbReference type="PIRNR" id="PIRNR032582"/>
    </source>
</evidence>
<dbReference type="GO" id="GO:0051607">
    <property type="term" value="P:defense response to virus"/>
    <property type="evidence" value="ECO:0007669"/>
    <property type="project" value="UniProtKB-UniRule"/>
</dbReference>
<keyword evidence="7 9" id="KW-0460">Magnesium</keyword>
<evidence type="ECO:0000256" key="4">
    <source>
        <dbReference type="ARBA" id="ARBA00022723"/>
    </source>
</evidence>
<evidence type="ECO:0000256" key="2">
    <source>
        <dbReference type="ARBA" id="ARBA00009959"/>
    </source>
</evidence>
<dbReference type="EC" id="3.1.-.-" evidence="9"/>
<gene>
    <name evidence="9 11" type="primary">cas2</name>
    <name evidence="11" type="ORF">AMURIS_01550</name>
</gene>
<evidence type="ECO:0000256" key="8">
    <source>
        <dbReference type="ARBA" id="ARBA00023118"/>
    </source>
</evidence>
<dbReference type="PANTHER" id="PTHR34405">
    <property type="entry name" value="CRISPR-ASSOCIATED ENDORIBONUCLEASE CAS2"/>
    <property type="match status" value="1"/>
</dbReference>
<keyword evidence="12" id="KW-1185">Reference proteome</keyword>
<dbReference type="GO" id="GO:0004521">
    <property type="term" value="F:RNA endonuclease activity"/>
    <property type="evidence" value="ECO:0007669"/>
    <property type="project" value="UniProtKB-UniRule"/>
</dbReference>
<dbReference type="GO" id="GO:0043571">
    <property type="term" value="P:maintenance of CRISPR repeat elements"/>
    <property type="evidence" value="ECO:0007669"/>
    <property type="project" value="UniProtKB-UniRule"/>
</dbReference>
<feature type="binding site" evidence="9">
    <location>
        <position position="8"/>
    </location>
    <ligand>
        <name>Mg(2+)</name>
        <dbReference type="ChEBI" id="CHEBI:18420"/>
        <note>catalytic</note>
    </ligand>
</feature>
<evidence type="ECO:0000256" key="1">
    <source>
        <dbReference type="ARBA" id="ARBA00001946"/>
    </source>
</evidence>
<sequence length="96" mass="10904">MMLVVSYDVNTTDAAGEKRLRKVAKLCEAYGCRVQNSVFEVLVDPAQLVTLKAGLSEVIDKEKDSVRFYRLGSNWRPRIETLGKELTYEQDGVIMF</sequence>
<keyword evidence="5 9" id="KW-0255">Endonuclease</keyword>
<dbReference type="SUPFAM" id="SSF143430">
    <property type="entry name" value="TTP0101/SSO1404-like"/>
    <property type="match status" value="1"/>
</dbReference>
<dbReference type="HAMAP" id="MF_01471">
    <property type="entry name" value="Cas2"/>
    <property type="match status" value="1"/>
</dbReference>
<dbReference type="EMBL" id="OFSM01000007">
    <property type="protein sequence ID" value="SOY28836.1"/>
    <property type="molecule type" value="Genomic_DNA"/>
</dbReference>
<proteinExistence type="inferred from homology"/>
<dbReference type="OrthoDB" id="9798176at2"/>
<comment type="similarity">
    <text evidence="2 9 10">Belongs to the CRISPR-associated endoribonuclease Cas2 protein family.</text>
</comment>
<dbReference type="Pfam" id="PF09827">
    <property type="entry name" value="CRISPR_Cas2"/>
    <property type="match status" value="1"/>
</dbReference>
<evidence type="ECO:0000256" key="6">
    <source>
        <dbReference type="ARBA" id="ARBA00022801"/>
    </source>
</evidence>
<comment type="function">
    <text evidence="9">CRISPR (clustered regularly interspaced short palindromic repeat), is an adaptive immune system that provides protection against mobile genetic elements (viruses, transposable elements and conjugative plasmids). CRISPR clusters contain sequences complementary to antecedent mobile elements and target invading nucleic acids. CRISPR clusters are transcribed and processed into CRISPR RNA (crRNA). Functions as a ssRNA-specific endoribonuclease. Involved in the integration of spacer DNA into the CRISPR cassette.</text>
</comment>
<reference evidence="11 12" key="1">
    <citation type="submission" date="2018-01" db="EMBL/GenBank/DDBJ databases">
        <authorList>
            <person name="Gaut B.S."/>
            <person name="Morton B.R."/>
            <person name="Clegg M.T."/>
            <person name="Duvall M.R."/>
        </authorList>
    </citation>
    <scope>NUCLEOTIDE SEQUENCE [LARGE SCALE GENOMIC DNA]</scope>
    <source>
        <strain evidence="11">GP69</strain>
    </source>
</reference>
<dbReference type="Gene3D" id="3.30.70.240">
    <property type="match status" value="1"/>
</dbReference>
<keyword evidence="4 9" id="KW-0479">Metal-binding</keyword>
<keyword evidence="8 9" id="KW-0051">Antiviral defense</keyword>
<comment type="subunit">
    <text evidence="9">Homodimer, forms a heterotetramer with a Cas1 homodimer.</text>
</comment>
<dbReference type="AlphaFoldDB" id="A0A2K4ZEF7"/>
<dbReference type="PIRSF" id="PIRSF032582">
    <property type="entry name" value="Cas2"/>
    <property type="match status" value="1"/>
</dbReference>
<dbReference type="Proteomes" id="UP000236311">
    <property type="component" value="Unassembled WGS sequence"/>
</dbReference>
<evidence type="ECO:0000313" key="12">
    <source>
        <dbReference type="Proteomes" id="UP000236311"/>
    </source>
</evidence>
<dbReference type="GO" id="GO:0016787">
    <property type="term" value="F:hydrolase activity"/>
    <property type="evidence" value="ECO:0007669"/>
    <property type="project" value="UniProtKB-KW"/>
</dbReference>
<keyword evidence="6 9" id="KW-0378">Hydrolase</keyword>
<protein>
    <recommendedName>
        <fullName evidence="9">CRISPR-associated endoribonuclease Cas2</fullName>
        <ecNumber evidence="9">3.1.-.-</ecNumber>
    </recommendedName>
</protein>
<accession>A0A2K4ZEF7</accession>
<evidence type="ECO:0000256" key="7">
    <source>
        <dbReference type="ARBA" id="ARBA00022842"/>
    </source>
</evidence>
<dbReference type="PANTHER" id="PTHR34405:SF3">
    <property type="entry name" value="CRISPR-ASSOCIATED ENDORIBONUCLEASE CAS2 3"/>
    <property type="match status" value="1"/>
</dbReference>
<dbReference type="RefSeq" id="WP_103238919.1">
    <property type="nucleotide sequence ID" value="NZ_CANRXC010000014.1"/>
</dbReference>
<dbReference type="NCBIfam" id="TIGR01573">
    <property type="entry name" value="cas2"/>
    <property type="match status" value="1"/>
</dbReference>
<evidence type="ECO:0000313" key="11">
    <source>
        <dbReference type="EMBL" id="SOY28836.1"/>
    </source>
</evidence>
<name>A0A2K4ZEF7_9FIRM</name>
<organism evidence="11 12">
    <name type="scientific">Acetatifactor muris</name>
    <dbReference type="NCBI Taxonomy" id="879566"/>
    <lineage>
        <taxon>Bacteria</taxon>
        <taxon>Bacillati</taxon>
        <taxon>Bacillota</taxon>
        <taxon>Clostridia</taxon>
        <taxon>Lachnospirales</taxon>
        <taxon>Lachnospiraceae</taxon>
        <taxon>Acetatifactor</taxon>
    </lineage>
</organism>
<keyword evidence="3 9" id="KW-0540">Nuclease</keyword>
<evidence type="ECO:0000256" key="3">
    <source>
        <dbReference type="ARBA" id="ARBA00022722"/>
    </source>
</evidence>
<dbReference type="InterPro" id="IPR021127">
    <property type="entry name" value="CRISPR_associated_Cas2"/>
</dbReference>
<evidence type="ECO:0000256" key="9">
    <source>
        <dbReference type="HAMAP-Rule" id="MF_01471"/>
    </source>
</evidence>
<dbReference type="CDD" id="cd09725">
    <property type="entry name" value="Cas2_I_II_III"/>
    <property type="match status" value="1"/>
</dbReference>
<comment type="cofactor">
    <cofactor evidence="1 9">
        <name>Mg(2+)</name>
        <dbReference type="ChEBI" id="CHEBI:18420"/>
    </cofactor>
</comment>
<dbReference type="GO" id="GO:0046872">
    <property type="term" value="F:metal ion binding"/>
    <property type="evidence" value="ECO:0007669"/>
    <property type="project" value="UniProtKB-UniRule"/>
</dbReference>
<dbReference type="InterPro" id="IPR019199">
    <property type="entry name" value="Virulence_VapD/CRISPR_Cas2"/>
</dbReference>